<dbReference type="InterPro" id="IPR003798">
    <property type="entry name" value="DNA_recombination_RmuC"/>
</dbReference>
<keyword evidence="8" id="KW-1133">Transmembrane helix</keyword>
<keyword evidence="5" id="KW-0233">DNA recombination</keyword>
<keyword evidence="8" id="KW-0472">Membrane</keyword>
<dbReference type="Pfam" id="PF02646">
    <property type="entry name" value="RmuC"/>
    <property type="match status" value="1"/>
</dbReference>
<dbReference type="Proteomes" id="UP001595528">
    <property type="component" value="Unassembled WGS sequence"/>
</dbReference>
<dbReference type="RefSeq" id="WP_379898421.1">
    <property type="nucleotide sequence ID" value="NZ_JBHRTR010000013.1"/>
</dbReference>
<reference evidence="10" key="1">
    <citation type="journal article" date="2019" name="Int. J. Syst. Evol. Microbiol.">
        <title>The Global Catalogue of Microorganisms (GCM) 10K type strain sequencing project: providing services to taxonomists for standard genome sequencing and annotation.</title>
        <authorList>
            <consortium name="The Broad Institute Genomics Platform"/>
            <consortium name="The Broad Institute Genome Sequencing Center for Infectious Disease"/>
            <person name="Wu L."/>
            <person name="Ma J."/>
        </authorList>
    </citation>
    <scope>NUCLEOTIDE SEQUENCE [LARGE SCALE GENOMIC DNA]</scope>
    <source>
        <strain evidence="10">KCTC 42964</strain>
    </source>
</reference>
<keyword evidence="8" id="KW-0812">Transmembrane</keyword>
<accession>A0ABV7KVZ6</accession>
<dbReference type="PANTHER" id="PTHR30563">
    <property type="entry name" value="DNA RECOMBINATION PROTEIN RMUC"/>
    <property type="match status" value="1"/>
</dbReference>
<evidence type="ECO:0000256" key="2">
    <source>
        <dbReference type="ARBA" id="ARBA00009840"/>
    </source>
</evidence>
<proteinExistence type="inferred from homology"/>
<keyword evidence="10" id="KW-1185">Reference proteome</keyword>
<keyword evidence="4 6" id="KW-0175">Coiled coil</keyword>
<protein>
    <recommendedName>
        <fullName evidence="3">DNA recombination protein RmuC homolog</fullName>
    </recommendedName>
</protein>
<evidence type="ECO:0000313" key="9">
    <source>
        <dbReference type="EMBL" id="MFC3226434.1"/>
    </source>
</evidence>
<feature type="region of interest" description="Disordered" evidence="7">
    <location>
        <begin position="443"/>
        <end position="469"/>
    </location>
</feature>
<comment type="caution">
    <text evidence="9">The sequence shown here is derived from an EMBL/GenBank/DDBJ whole genome shotgun (WGS) entry which is preliminary data.</text>
</comment>
<name>A0ABV7KVZ6_9PROT</name>
<gene>
    <name evidence="9" type="primary">rmuC</name>
    <name evidence="9" type="ORF">ACFOGJ_04290</name>
</gene>
<evidence type="ECO:0000256" key="3">
    <source>
        <dbReference type="ARBA" id="ARBA00021840"/>
    </source>
</evidence>
<feature type="coiled-coil region" evidence="6">
    <location>
        <begin position="44"/>
        <end position="96"/>
    </location>
</feature>
<comment type="similarity">
    <text evidence="2">Belongs to the RmuC family.</text>
</comment>
<dbReference type="EMBL" id="JBHRTR010000013">
    <property type="protein sequence ID" value="MFC3226434.1"/>
    <property type="molecule type" value="Genomic_DNA"/>
</dbReference>
<evidence type="ECO:0000256" key="7">
    <source>
        <dbReference type="SAM" id="MobiDB-lite"/>
    </source>
</evidence>
<comment type="function">
    <text evidence="1">Involved in DNA recombination.</text>
</comment>
<feature type="compositionally biased region" description="Basic and acidic residues" evidence="7">
    <location>
        <begin position="449"/>
        <end position="469"/>
    </location>
</feature>
<evidence type="ECO:0000256" key="5">
    <source>
        <dbReference type="ARBA" id="ARBA00023172"/>
    </source>
</evidence>
<sequence length="469" mass="51494">MSLEIALPPDLMRPEILLAALAATLAVGLLLGWLLRHAGLAPRIRAAEGRATDLEERLTGAQADLASRSAEVAALAARLDAERAAHEARMADLANVRGQIERNLEVAMARLLDNGADRLVRTTKEIVTAQHERGEAGLKGLLEPMRQSLEQFREQTARIEAQRKRDEGAMVEQLRQVSETHARLQTTTAGLVNALRSAPKTRGRWGEQQLHRLLEMAGMAEHADFQTEHTIATEEGRFRPDVVIRMPGGRSLVVDAKTSLAAYLDAIDSDDEAARERLLADHAKAMRSHAMQLGGKEYWRHLPEDSVDFVVMFVPGEPFYAAAMARDPALFEDAWARQVIVCSPTTFLGLAKAIAYGWRQEQVAADAQKLHALGVELYRRMVRLGGAVADLSRSLDGHVKRHNALIGTLEGSVLPKARQMAELSVAPAHGTVPDLAAIQTEVRQPAAGRDLRVEPEHEDRTGEIRHAKS</sequence>
<evidence type="ECO:0000313" key="10">
    <source>
        <dbReference type="Proteomes" id="UP001595528"/>
    </source>
</evidence>
<organism evidence="9 10">
    <name type="scientific">Marinibaculum pumilum</name>
    <dbReference type="NCBI Taxonomy" id="1766165"/>
    <lineage>
        <taxon>Bacteria</taxon>
        <taxon>Pseudomonadati</taxon>
        <taxon>Pseudomonadota</taxon>
        <taxon>Alphaproteobacteria</taxon>
        <taxon>Rhodospirillales</taxon>
        <taxon>Rhodospirillaceae</taxon>
        <taxon>Marinibaculum</taxon>
    </lineage>
</organism>
<feature type="transmembrane region" description="Helical" evidence="8">
    <location>
        <begin position="16"/>
        <end position="35"/>
    </location>
</feature>
<evidence type="ECO:0000256" key="8">
    <source>
        <dbReference type="SAM" id="Phobius"/>
    </source>
</evidence>
<evidence type="ECO:0000256" key="1">
    <source>
        <dbReference type="ARBA" id="ARBA00003416"/>
    </source>
</evidence>
<evidence type="ECO:0000256" key="6">
    <source>
        <dbReference type="SAM" id="Coils"/>
    </source>
</evidence>
<dbReference type="PANTHER" id="PTHR30563:SF0">
    <property type="entry name" value="DNA RECOMBINATION PROTEIN RMUC"/>
    <property type="match status" value="1"/>
</dbReference>
<evidence type="ECO:0000256" key="4">
    <source>
        <dbReference type="ARBA" id="ARBA00023054"/>
    </source>
</evidence>